<comment type="caution">
    <text evidence="1">The sequence shown here is derived from an EMBL/GenBank/DDBJ whole genome shotgun (WGS) entry which is preliminary data.</text>
</comment>
<dbReference type="SUPFAM" id="SSF142906">
    <property type="entry name" value="YjbR-like"/>
    <property type="match status" value="1"/>
</dbReference>
<keyword evidence="1" id="KW-0238">DNA-binding</keyword>
<sequence>MFEAVDRLFALGLTWPAVTRKSPWPGHDDLAVNGKTFAYLPARDGPFRFIFKLPYTGSEVLDRPDSELPGYGLGRAGWVTIRPSADAMPSFEQLCEWMEESYRAQAPRRLVKMLDAEGE</sequence>
<proteinExistence type="predicted"/>
<dbReference type="Proteomes" id="UP000274661">
    <property type="component" value="Unassembled WGS sequence"/>
</dbReference>
<organism evidence="1 2">
    <name type="scientific">Sphingomonas ginkgonis</name>
    <dbReference type="NCBI Taxonomy" id="2315330"/>
    <lineage>
        <taxon>Bacteria</taxon>
        <taxon>Pseudomonadati</taxon>
        <taxon>Pseudomonadota</taxon>
        <taxon>Alphaproteobacteria</taxon>
        <taxon>Sphingomonadales</taxon>
        <taxon>Sphingomonadaceae</taxon>
        <taxon>Sphingomonas</taxon>
    </lineage>
</organism>
<dbReference type="OrthoDB" id="8479417at2"/>
<dbReference type="Pfam" id="PF04237">
    <property type="entry name" value="YjbR"/>
    <property type="match status" value="1"/>
</dbReference>
<dbReference type="RefSeq" id="WP_126719770.1">
    <property type="nucleotide sequence ID" value="NZ_RWJF01000001.1"/>
</dbReference>
<keyword evidence="2" id="KW-1185">Reference proteome</keyword>
<dbReference type="InterPro" id="IPR038056">
    <property type="entry name" value="YjbR-like_sf"/>
</dbReference>
<dbReference type="AlphaFoldDB" id="A0A429VCV4"/>
<evidence type="ECO:0000313" key="1">
    <source>
        <dbReference type="EMBL" id="RST31830.1"/>
    </source>
</evidence>
<reference evidence="1 2" key="1">
    <citation type="submission" date="2018-12" db="EMBL/GenBank/DDBJ databases">
        <title>Sphingomonas sp. HMF7854 Genome sequencing and assembly.</title>
        <authorList>
            <person name="Cha I."/>
            <person name="Kang H."/>
            <person name="Kim H."/>
            <person name="Kang J."/>
            <person name="Joh K."/>
        </authorList>
    </citation>
    <scope>NUCLEOTIDE SEQUENCE [LARGE SCALE GENOMIC DNA]</scope>
    <source>
        <strain evidence="1 2">HMF7854</strain>
    </source>
</reference>
<name>A0A429VCV4_9SPHN</name>
<dbReference type="GO" id="GO:0003677">
    <property type="term" value="F:DNA binding"/>
    <property type="evidence" value="ECO:0007669"/>
    <property type="project" value="UniProtKB-KW"/>
</dbReference>
<gene>
    <name evidence="1" type="ORF">HMF7854_14035</name>
</gene>
<accession>A0A429VCV4</accession>
<evidence type="ECO:0000313" key="2">
    <source>
        <dbReference type="Proteomes" id="UP000274661"/>
    </source>
</evidence>
<protein>
    <submittedName>
        <fullName evidence="1">MmcQ/YjbR family DNA-binding protein</fullName>
    </submittedName>
</protein>
<dbReference type="EMBL" id="RWJF01000001">
    <property type="protein sequence ID" value="RST31830.1"/>
    <property type="molecule type" value="Genomic_DNA"/>
</dbReference>
<dbReference type="InterPro" id="IPR058532">
    <property type="entry name" value="YjbR/MT2646/Rv2570-like"/>
</dbReference>
<dbReference type="Gene3D" id="3.90.1150.30">
    <property type="match status" value="1"/>
</dbReference>